<dbReference type="InterPro" id="IPR023393">
    <property type="entry name" value="START-like_dom_sf"/>
</dbReference>
<evidence type="ECO:0000313" key="1">
    <source>
        <dbReference type="EMBL" id="QJW34967.1"/>
    </source>
</evidence>
<gene>
    <name evidence="1" type="ORF">FIC82_000865</name>
</gene>
<evidence type="ECO:0000313" key="2">
    <source>
        <dbReference type="Proteomes" id="UP000451354"/>
    </source>
</evidence>
<dbReference type="RefSeq" id="WP_154797199.1">
    <property type="nucleotide sequence ID" value="NZ_CP052757.1"/>
</dbReference>
<sequence length="163" mass="18106">MPVVESSLVVPVDPATAFAVSQTTGVVRLRWDPFIRNQRFLDGATTPAKGVRTFTRHRSGLSMVSEYVSYNPPTNVGMRMVRGSWFFENLAGGWRFAPDPSGGTRATWRYSFRCRPRWLAPLAERVGSWVLGRDVDHRIAGFARGCADPVVLAAVRDSPRPSP</sequence>
<dbReference type="AlphaFoldDB" id="A0A6M5U8X5"/>
<organism evidence="1 2">
    <name type="scientific">Cellulosimicrobium protaetiae</name>
    <dbReference type="NCBI Taxonomy" id="2587808"/>
    <lineage>
        <taxon>Bacteria</taxon>
        <taxon>Bacillati</taxon>
        <taxon>Actinomycetota</taxon>
        <taxon>Actinomycetes</taxon>
        <taxon>Micrococcales</taxon>
        <taxon>Promicromonosporaceae</taxon>
        <taxon>Cellulosimicrobium</taxon>
    </lineage>
</organism>
<proteinExistence type="predicted"/>
<name>A0A6M5U8X5_9MICO</name>
<dbReference type="EMBL" id="CP052757">
    <property type="protein sequence ID" value="QJW34967.1"/>
    <property type="molecule type" value="Genomic_DNA"/>
</dbReference>
<dbReference type="Pfam" id="PF10604">
    <property type="entry name" value="Polyketide_cyc2"/>
    <property type="match status" value="1"/>
</dbReference>
<dbReference type="InterPro" id="IPR019587">
    <property type="entry name" value="Polyketide_cyclase/dehydratase"/>
</dbReference>
<dbReference type="Proteomes" id="UP000451354">
    <property type="component" value="Chromosome"/>
</dbReference>
<dbReference type="SUPFAM" id="SSF55961">
    <property type="entry name" value="Bet v1-like"/>
    <property type="match status" value="1"/>
</dbReference>
<accession>A0A6M5U8X5</accession>
<protein>
    <submittedName>
        <fullName evidence="1">SRPBCC family protein</fullName>
    </submittedName>
</protein>
<dbReference type="Gene3D" id="3.30.530.20">
    <property type="match status" value="1"/>
</dbReference>
<dbReference type="KEGG" id="cprt:FIC82_000865"/>
<keyword evidence="2" id="KW-1185">Reference proteome</keyword>
<reference evidence="1 2" key="1">
    <citation type="journal article" date="2022" name="Int. J. Syst. Evol. Microbiol.">
        <title>Cellulosimicrobium protaetiae sp. nov., isolated from the gut of the larva of Protaetia brevitarsis seulensis.</title>
        <authorList>
            <person name="Le Han H."/>
            <person name="Nguyen T.T.H."/>
            <person name="Li Z."/>
            <person name="Shin N.R."/>
            <person name="Kim S.G."/>
        </authorList>
    </citation>
    <scope>NUCLEOTIDE SEQUENCE [LARGE SCALE GENOMIC DNA]</scope>
    <source>
        <strain evidence="1 2">BI34</strain>
    </source>
</reference>
<dbReference type="OrthoDB" id="197829at2"/>